<sequence>MRGRDKLLELVAGAPLLRCLAERALGASAPVYVTLPPEVLRPGRHAALDGVPVTRVVVPDPAEGMAASFRAGVAAIGDDPSGLMVMLADMPEIVTADLARMIAAFGAAPNLPLRATTADGLPGFPVIFPRRLYPALSRLSGDVGGKEVLTGERVATLSLPGQRARLDLDTPEAWAAWRGTENGAR</sequence>
<keyword evidence="1" id="KW-0460">Magnesium</keyword>
<evidence type="ECO:0000313" key="3">
    <source>
        <dbReference type="EMBL" id="RVV99659.1"/>
    </source>
</evidence>
<evidence type="ECO:0000256" key="1">
    <source>
        <dbReference type="ARBA" id="ARBA00022842"/>
    </source>
</evidence>
<protein>
    <submittedName>
        <fullName evidence="3">Nucleotidyltransferase family protein</fullName>
    </submittedName>
</protein>
<dbReference type="SUPFAM" id="SSF53448">
    <property type="entry name" value="Nucleotide-diphospho-sugar transferases"/>
    <property type="match status" value="1"/>
</dbReference>
<evidence type="ECO:0000313" key="4">
    <source>
        <dbReference type="Proteomes" id="UP000285908"/>
    </source>
</evidence>
<comment type="caution">
    <text evidence="3">The sequence shown here is derived from an EMBL/GenBank/DDBJ whole genome shotgun (WGS) entry which is preliminary data.</text>
</comment>
<dbReference type="EMBL" id="RQXX01000001">
    <property type="protein sequence ID" value="RVV99659.1"/>
    <property type="molecule type" value="Genomic_DNA"/>
</dbReference>
<proteinExistence type="predicted"/>
<name>A0A438ALW1_9RHOB</name>
<evidence type="ECO:0000259" key="2">
    <source>
        <dbReference type="Pfam" id="PF12804"/>
    </source>
</evidence>
<dbReference type="Pfam" id="PF12804">
    <property type="entry name" value="NTP_transf_3"/>
    <property type="match status" value="1"/>
</dbReference>
<keyword evidence="3" id="KW-0808">Transferase</keyword>
<dbReference type="AlphaFoldDB" id="A0A438ALW1"/>
<dbReference type="CDD" id="cd04182">
    <property type="entry name" value="GT_2_like_f"/>
    <property type="match status" value="1"/>
</dbReference>
<gene>
    <name evidence="3" type="ORF">EKE94_02965</name>
</gene>
<dbReference type="Gene3D" id="3.90.550.10">
    <property type="entry name" value="Spore Coat Polysaccharide Biosynthesis Protein SpsA, Chain A"/>
    <property type="match status" value="1"/>
</dbReference>
<dbReference type="PANTHER" id="PTHR43777">
    <property type="entry name" value="MOLYBDENUM COFACTOR CYTIDYLYLTRANSFERASE"/>
    <property type="match status" value="1"/>
</dbReference>
<dbReference type="Proteomes" id="UP000285908">
    <property type="component" value="Unassembled WGS sequence"/>
</dbReference>
<dbReference type="InterPro" id="IPR025877">
    <property type="entry name" value="MobA-like_NTP_Trfase"/>
</dbReference>
<feature type="domain" description="MobA-like NTP transferase" evidence="2">
    <location>
        <begin position="3"/>
        <end position="150"/>
    </location>
</feature>
<accession>A0A438ALW1</accession>
<dbReference type="OrthoDB" id="9779263at2"/>
<reference evidence="3 4" key="1">
    <citation type="submission" date="2018-11" db="EMBL/GenBank/DDBJ databases">
        <title>Mesobaculum littorinae gen. nov., sp. nov., isolated from Littorina scabra that represents a novel genus of the order Rhodobacteraceae.</title>
        <authorList>
            <person name="Li F."/>
        </authorList>
    </citation>
    <scope>NUCLEOTIDE SEQUENCE [LARGE SCALE GENOMIC DNA]</scope>
    <source>
        <strain evidence="3 4">M0103</strain>
    </source>
</reference>
<keyword evidence="4" id="KW-1185">Reference proteome</keyword>
<dbReference type="GO" id="GO:0016779">
    <property type="term" value="F:nucleotidyltransferase activity"/>
    <property type="evidence" value="ECO:0007669"/>
    <property type="project" value="UniProtKB-ARBA"/>
</dbReference>
<dbReference type="PANTHER" id="PTHR43777:SF1">
    <property type="entry name" value="MOLYBDENUM COFACTOR CYTIDYLYLTRANSFERASE"/>
    <property type="match status" value="1"/>
</dbReference>
<organism evidence="3 4">
    <name type="scientific">Mesobaculum littorinae</name>
    <dbReference type="NCBI Taxonomy" id="2486419"/>
    <lineage>
        <taxon>Bacteria</taxon>
        <taxon>Pseudomonadati</taxon>
        <taxon>Pseudomonadota</taxon>
        <taxon>Alphaproteobacteria</taxon>
        <taxon>Rhodobacterales</taxon>
        <taxon>Roseobacteraceae</taxon>
        <taxon>Mesobaculum</taxon>
    </lineage>
</organism>
<dbReference type="InterPro" id="IPR029044">
    <property type="entry name" value="Nucleotide-diphossugar_trans"/>
</dbReference>